<reference evidence="5 6" key="1">
    <citation type="journal article" date="2017" name="Gigascience">
        <title>Genome sequence of the small brown planthopper, Laodelphax striatellus.</title>
        <authorList>
            <person name="Zhu J."/>
            <person name="Jiang F."/>
            <person name="Wang X."/>
            <person name="Yang P."/>
            <person name="Bao Y."/>
            <person name="Zhao W."/>
            <person name="Wang W."/>
            <person name="Lu H."/>
            <person name="Wang Q."/>
            <person name="Cui N."/>
            <person name="Li J."/>
            <person name="Chen X."/>
            <person name="Luo L."/>
            <person name="Yu J."/>
            <person name="Kang L."/>
            <person name="Cui F."/>
        </authorList>
    </citation>
    <scope>NUCLEOTIDE SEQUENCE [LARGE SCALE GENOMIC DNA]</scope>
    <source>
        <strain evidence="5">Lst14</strain>
    </source>
</reference>
<keyword evidence="4" id="KW-0966">Cell projection</keyword>
<dbReference type="PANTHER" id="PTHR16011">
    <property type="entry name" value="IFT57/HIPPI"/>
    <property type="match status" value="1"/>
</dbReference>
<evidence type="ECO:0000313" key="5">
    <source>
        <dbReference type="EMBL" id="RZF47361.1"/>
    </source>
</evidence>
<dbReference type="EMBL" id="QKKF02004416">
    <property type="protein sequence ID" value="RZF47361.1"/>
    <property type="molecule type" value="Genomic_DNA"/>
</dbReference>
<dbReference type="OrthoDB" id="423881at2759"/>
<dbReference type="PANTHER" id="PTHR16011:SF0">
    <property type="entry name" value="INTRAFLAGELLAR TRANSPORT PROTEIN 57 HOMOLOG"/>
    <property type="match status" value="1"/>
</dbReference>
<dbReference type="FunCoup" id="A0A482XQA2">
    <property type="interactions" value="129"/>
</dbReference>
<dbReference type="GO" id="GO:0005794">
    <property type="term" value="C:Golgi apparatus"/>
    <property type="evidence" value="ECO:0007669"/>
    <property type="project" value="TreeGrafter"/>
</dbReference>
<dbReference type="InParanoid" id="A0A482XQA2"/>
<keyword evidence="6" id="KW-1185">Reference proteome</keyword>
<evidence type="ECO:0000256" key="2">
    <source>
        <dbReference type="ARBA" id="ARBA00009415"/>
    </source>
</evidence>
<dbReference type="Pfam" id="PF10498">
    <property type="entry name" value="IFT57"/>
    <property type="match status" value="2"/>
</dbReference>
<protein>
    <recommendedName>
        <fullName evidence="7">Intraflagellar transport protein 57 homolog</fullName>
    </recommendedName>
</protein>
<organism evidence="5 6">
    <name type="scientific">Laodelphax striatellus</name>
    <name type="common">Small brown planthopper</name>
    <name type="synonym">Delphax striatella</name>
    <dbReference type="NCBI Taxonomy" id="195883"/>
    <lineage>
        <taxon>Eukaryota</taxon>
        <taxon>Metazoa</taxon>
        <taxon>Ecdysozoa</taxon>
        <taxon>Arthropoda</taxon>
        <taxon>Hexapoda</taxon>
        <taxon>Insecta</taxon>
        <taxon>Pterygota</taxon>
        <taxon>Neoptera</taxon>
        <taxon>Paraneoptera</taxon>
        <taxon>Hemiptera</taxon>
        <taxon>Auchenorrhyncha</taxon>
        <taxon>Fulgoroidea</taxon>
        <taxon>Delphacidae</taxon>
        <taxon>Criomorphinae</taxon>
        <taxon>Laodelphax</taxon>
    </lineage>
</organism>
<evidence type="ECO:0008006" key="7">
    <source>
        <dbReference type="Google" id="ProtNLM"/>
    </source>
</evidence>
<dbReference type="Proteomes" id="UP000291343">
    <property type="component" value="Unassembled WGS sequence"/>
</dbReference>
<dbReference type="GO" id="GO:0030992">
    <property type="term" value="C:intraciliary transport particle B"/>
    <property type="evidence" value="ECO:0007669"/>
    <property type="project" value="TreeGrafter"/>
</dbReference>
<feature type="non-terminal residue" evidence="5">
    <location>
        <position position="286"/>
    </location>
</feature>
<gene>
    <name evidence="5" type="ORF">LSTR_LSTR015760</name>
</gene>
<evidence type="ECO:0000256" key="4">
    <source>
        <dbReference type="ARBA" id="ARBA00023273"/>
    </source>
</evidence>
<evidence type="ECO:0000313" key="6">
    <source>
        <dbReference type="Proteomes" id="UP000291343"/>
    </source>
</evidence>
<dbReference type="GO" id="GO:0042073">
    <property type="term" value="P:intraciliary transport"/>
    <property type="evidence" value="ECO:0007669"/>
    <property type="project" value="TreeGrafter"/>
</dbReference>
<keyword evidence="3" id="KW-0969">Cilium</keyword>
<accession>A0A482XQA2</accession>
<comment type="similarity">
    <text evidence="2">Belongs to the IFT57 family.</text>
</comment>
<comment type="subcellular location">
    <subcellularLocation>
        <location evidence="1">Cell projection</location>
        <location evidence="1">Cilium</location>
    </subcellularLocation>
</comment>
<sequence>MSNVPTRLRAKNRFDKIRLLISLLDGFLVLQLTTASSAPQWYQYFMANIVPEILSKTVFPLFPDDSHYCYTFKDKKMKLRANATRFSMLAIRCLPEVAQWMRRGATVSVSFQIMEELIDKLKALNYDEEFLEELKMRPIHNHYFALQTNAGEQFFLFTALSAWLLRKLGLKFEQPQEFDAQFDLASILDSTGSLPRPPAEVEDEDSNGEDDYELLLERVEEEMAGEDSEEDEDNLLHIDDLHNGVSAHKIMELQKPEEILESNTNLEEWHLELERVLPHLKVTIKS</sequence>
<evidence type="ECO:0000256" key="1">
    <source>
        <dbReference type="ARBA" id="ARBA00004138"/>
    </source>
</evidence>
<evidence type="ECO:0000256" key="3">
    <source>
        <dbReference type="ARBA" id="ARBA00023069"/>
    </source>
</evidence>
<dbReference type="STRING" id="195883.A0A482XQA2"/>
<comment type="caution">
    <text evidence="5">The sequence shown here is derived from an EMBL/GenBank/DDBJ whole genome shotgun (WGS) entry which is preliminary data.</text>
</comment>
<dbReference type="AlphaFoldDB" id="A0A482XQA2"/>
<dbReference type="GO" id="GO:1905515">
    <property type="term" value="P:non-motile cilium assembly"/>
    <property type="evidence" value="ECO:0007669"/>
    <property type="project" value="TreeGrafter"/>
</dbReference>
<name>A0A482XQA2_LAOST</name>
<dbReference type="GO" id="GO:0005815">
    <property type="term" value="C:microtubule organizing center"/>
    <property type="evidence" value="ECO:0007669"/>
    <property type="project" value="TreeGrafter"/>
</dbReference>
<dbReference type="GO" id="GO:0005929">
    <property type="term" value="C:cilium"/>
    <property type="evidence" value="ECO:0007669"/>
    <property type="project" value="UniProtKB-SubCell"/>
</dbReference>
<proteinExistence type="inferred from homology"/>
<dbReference type="InterPro" id="IPR019530">
    <property type="entry name" value="Intra-flagellar_transport_57"/>
</dbReference>